<keyword evidence="1" id="KW-0472">Membrane</keyword>
<dbReference type="AlphaFoldDB" id="A0A4Q0P8V9"/>
<feature type="domain" description="DUF1206" evidence="2">
    <location>
        <begin position="20"/>
        <end position="87"/>
    </location>
</feature>
<organism evidence="3 4">
    <name type="scientific">Leeuwenhoekiella marinoflava</name>
    <dbReference type="NCBI Taxonomy" id="988"/>
    <lineage>
        <taxon>Bacteria</taxon>
        <taxon>Pseudomonadati</taxon>
        <taxon>Bacteroidota</taxon>
        <taxon>Flavobacteriia</taxon>
        <taxon>Flavobacteriales</taxon>
        <taxon>Flavobacteriaceae</taxon>
        <taxon>Leeuwenhoekiella</taxon>
    </lineage>
</organism>
<feature type="transmembrane region" description="Helical" evidence="1">
    <location>
        <begin position="103"/>
        <end position="124"/>
    </location>
</feature>
<feature type="transmembrane region" description="Helical" evidence="1">
    <location>
        <begin position="20"/>
        <end position="41"/>
    </location>
</feature>
<dbReference type="Pfam" id="PF06724">
    <property type="entry name" value="DUF1206"/>
    <property type="match status" value="3"/>
</dbReference>
<name>A0A4Q0P8V9_9FLAO</name>
<feature type="domain" description="DUF1206" evidence="2">
    <location>
        <begin position="103"/>
        <end position="169"/>
    </location>
</feature>
<proteinExistence type="predicted"/>
<feature type="transmembrane region" description="Helical" evidence="1">
    <location>
        <begin position="236"/>
        <end position="257"/>
    </location>
</feature>
<evidence type="ECO:0000313" key="4">
    <source>
        <dbReference type="Proteomes" id="UP000290608"/>
    </source>
</evidence>
<protein>
    <recommendedName>
        <fullName evidence="2">DUF1206 domain-containing protein</fullName>
    </recommendedName>
</protein>
<gene>
    <name evidence="3" type="ORF">DSL99_3844</name>
</gene>
<dbReference type="EMBL" id="QOVL01000027">
    <property type="protein sequence ID" value="RXG23180.1"/>
    <property type="molecule type" value="Genomic_DNA"/>
</dbReference>
<accession>A0A4Q0P8V9</accession>
<comment type="caution">
    <text evidence="3">The sequence shown here is derived from an EMBL/GenBank/DDBJ whole genome shotgun (WGS) entry which is preliminary data.</text>
</comment>
<feature type="transmembrane region" description="Helical" evidence="1">
    <location>
        <begin position="144"/>
        <end position="165"/>
    </location>
</feature>
<reference evidence="3 4" key="1">
    <citation type="submission" date="2018-07" db="EMBL/GenBank/DDBJ databases">
        <title>Leeuwenhoekiella genomics.</title>
        <authorList>
            <person name="Tahon G."/>
            <person name="Willems A."/>
        </authorList>
    </citation>
    <scope>NUCLEOTIDE SEQUENCE [LARGE SCALE GENOMIC DNA]</scope>
    <source>
        <strain evidence="3 4">LMG 1345</strain>
    </source>
</reference>
<dbReference type="Proteomes" id="UP000290608">
    <property type="component" value="Unassembled WGS sequence"/>
</dbReference>
<evidence type="ECO:0000313" key="3">
    <source>
        <dbReference type="EMBL" id="RXG23180.1"/>
    </source>
</evidence>
<dbReference type="InterPro" id="IPR009597">
    <property type="entry name" value="DUF1206"/>
</dbReference>
<keyword evidence="1" id="KW-1133">Transmembrane helix</keyword>
<feature type="domain" description="DUF1206" evidence="2">
    <location>
        <begin position="195"/>
        <end position="261"/>
    </location>
</feature>
<evidence type="ECO:0000259" key="2">
    <source>
        <dbReference type="Pfam" id="PF06724"/>
    </source>
</evidence>
<sequence>MHTNYLKRMITNKKEKLARAGMVAKGVVYAIIGTLTAMAAFNLGGSKSGSDSVLEFLAQQAFGNFLLGILALGLFSYTFYRIYEALFGSGDSWSETKGFVKRAGYLVSGVFYGVLGFTAAKMVVGSGSGSGGNSMISTVLSKPYGPYLVVFVALCLAGKAVFQVYKAYSGKFREDVKESNLGQKERKALIRAGKIGFTARGIVSGIVAFLFFKVALGTGGEAGGKAAAFDFLQDTFGASVMGIVALGLVAYAVFMFIQAKYAQIRL</sequence>
<evidence type="ECO:0000256" key="1">
    <source>
        <dbReference type="SAM" id="Phobius"/>
    </source>
</evidence>
<keyword evidence="1" id="KW-0812">Transmembrane</keyword>
<feature type="transmembrane region" description="Helical" evidence="1">
    <location>
        <begin position="197"/>
        <end position="216"/>
    </location>
</feature>
<feature type="transmembrane region" description="Helical" evidence="1">
    <location>
        <begin position="61"/>
        <end position="83"/>
    </location>
</feature>
<dbReference type="STRING" id="1122159.SAMN02745246_03817"/>